<evidence type="ECO:0000259" key="4">
    <source>
        <dbReference type="PROSITE" id="PS51387"/>
    </source>
</evidence>
<dbReference type="GO" id="GO:0043885">
    <property type="term" value="F:anaerobic carbon-monoxide dehydrogenase activity"/>
    <property type="evidence" value="ECO:0007669"/>
    <property type="project" value="UniProtKB-EC"/>
</dbReference>
<dbReference type="PROSITE" id="PS51387">
    <property type="entry name" value="FAD_PCMH"/>
    <property type="match status" value="1"/>
</dbReference>
<dbReference type="Pfam" id="PF00941">
    <property type="entry name" value="FAD_binding_5"/>
    <property type="match status" value="1"/>
</dbReference>
<gene>
    <name evidence="5" type="ORF">FHW18_004164</name>
</gene>
<dbReference type="PANTHER" id="PTHR42659:SF2">
    <property type="entry name" value="XANTHINE DEHYDROGENASE SUBUNIT C-RELATED"/>
    <property type="match status" value="1"/>
</dbReference>
<dbReference type="InterPro" id="IPR036683">
    <property type="entry name" value="CO_DH_flav_C_dom_sf"/>
</dbReference>
<dbReference type="GO" id="GO:0071949">
    <property type="term" value="F:FAD binding"/>
    <property type="evidence" value="ECO:0007669"/>
    <property type="project" value="InterPro"/>
</dbReference>
<comment type="caution">
    <text evidence="5">The sequence shown here is derived from an EMBL/GenBank/DDBJ whole genome shotgun (WGS) entry which is preliminary data.</text>
</comment>
<keyword evidence="2" id="KW-0274">FAD</keyword>
<evidence type="ECO:0000313" key="6">
    <source>
        <dbReference type="Proteomes" id="UP000542125"/>
    </source>
</evidence>
<dbReference type="PANTHER" id="PTHR42659">
    <property type="entry name" value="XANTHINE DEHYDROGENASE SUBUNIT C-RELATED"/>
    <property type="match status" value="1"/>
</dbReference>
<dbReference type="SUPFAM" id="SSF55447">
    <property type="entry name" value="CO dehydrogenase flavoprotein C-terminal domain-like"/>
    <property type="match status" value="1"/>
</dbReference>
<dbReference type="InterPro" id="IPR016167">
    <property type="entry name" value="FAD-bd_PCMH_sub1"/>
</dbReference>
<evidence type="ECO:0000313" key="5">
    <source>
        <dbReference type="EMBL" id="NYE84857.1"/>
    </source>
</evidence>
<keyword evidence="3 5" id="KW-0560">Oxidoreductase</keyword>
<reference evidence="5 6" key="1">
    <citation type="submission" date="2020-07" db="EMBL/GenBank/DDBJ databases">
        <title>Genomic Encyclopedia of Type Strains, Phase IV (KMG-V): Genome sequencing to study the core and pangenomes of soil and plant-associated prokaryotes.</title>
        <authorList>
            <person name="Whitman W."/>
        </authorList>
    </citation>
    <scope>NUCLEOTIDE SEQUENCE [LARGE SCALE GENOMIC DNA]</scope>
    <source>
        <strain evidence="5 6">SAS40</strain>
    </source>
</reference>
<dbReference type="AlphaFoldDB" id="A0A7Y9LNN2"/>
<dbReference type="Gene3D" id="3.30.465.10">
    <property type="match status" value="1"/>
</dbReference>
<accession>A0A7Y9LNN2</accession>
<feature type="domain" description="FAD-binding PCMH-type" evidence="4">
    <location>
        <begin position="1"/>
        <end position="176"/>
    </location>
</feature>
<dbReference type="InterPro" id="IPR016166">
    <property type="entry name" value="FAD-bd_PCMH"/>
</dbReference>
<dbReference type="SUPFAM" id="SSF56176">
    <property type="entry name" value="FAD-binding/transporter-associated domain-like"/>
    <property type="match status" value="1"/>
</dbReference>
<dbReference type="InterPro" id="IPR016169">
    <property type="entry name" value="FAD-bd_PCMH_sub2"/>
</dbReference>
<dbReference type="SMART" id="SM01092">
    <property type="entry name" value="CO_deh_flav_C"/>
    <property type="match status" value="1"/>
</dbReference>
<keyword evidence="6" id="KW-1185">Reference proteome</keyword>
<dbReference type="RefSeq" id="WP_179588889.1">
    <property type="nucleotide sequence ID" value="NZ_JACBYR010000002.1"/>
</dbReference>
<dbReference type="InterPro" id="IPR005107">
    <property type="entry name" value="CO_DH_flav_C"/>
</dbReference>
<evidence type="ECO:0000256" key="2">
    <source>
        <dbReference type="ARBA" id="ARBA00022827"/>
    </source>
</evidence>
<organism evidence="5 6">
    <name type="scientific">Pigmentiphaga litoralis</name>
    <dbReference type="NCBI Taxonomy" id="516702"/>
    <lineage>
        <taxon>Bacteria</taxon>
        <taxon>Pseudomonadati</taxon>
        <taxon>Pseudomonadota</taxon>
        <taxon>Betaproteobacteria</taxon>
        <taxon>Burkholderiales</taxon>
        <taxon>Alcaligenaceae</taxon>
        <taxon>Pigmentiphaga</taxon>
    </lineage>
</organism>
<dbReference type="InterPro" id="IPR051312">
    <property type="entry name" value="Diverse_Substr_Oxidored"/>
</dbReference>
<dbReference type="Gene3D" id="3.30.43.10">
    <property type="entry name" value="Uridine Diphospho-n-acetylenolpyruvylglucosamine Reductase, domain 2"/>
    <property type="match status" value="1"/>
</dbReference>
<sequence>MKPPVVGYHSPSSVDEALRLLAAHENVRVLAGGQSLMAMLNMRFAFPDHLVDINGLQELGYIRDDGSAVRIGALTRQRDVEFSQVVKDRLPLLAEAILQVGHRQTRNRGTVGGSLCQLDPAAEIPSVAMAMDAVITVANQGGTRQIAMTDFPAGYMTPSMEPDELLTDITFTPWPAGHGWSFLEYARRHGDFAIVSVAVLLAPGADGSIARASITLGGVGSGPVRMTDAEALLVGSRGNAAFDAAAAACALIDASSDSYVPAWYRQRLARVLTRRALDTALSRIAR</sequence>
<dbReference type="InterPro" id="IPR002346">
    <property type="entry name" value="Mopterin_DH_FAD-bd"/>
</dbReference>
<name>A0A7Y9LNN2_9BURK</name>
<evidence type="ECO:0000256" key="3">
    <source>
        <dbReference type="ARBA" id="ARBA00023002"/>
    </source>
</evidence>
<proteinExistence type="predicted"/>
<dbReference type="InterPro" id="IPR036318">
    <property type="entry name" value="FAD-bd_PCMH-like_sf"/>
</dbReference>
<evidence type="ECO:0000256" key="1">
    <source>
        <dbReference type="ARBA" id="ARBA00022630"/>
    </source>
</evidence>
<keyword evidence="1" id="KW-0285">Flavoprotein</keyword>
<dbReference type="EMBL" id="JACBYR010000002">
    <property type="protein sequence ID" value="NYE84857.1"/>
    <property type="molecule type" value="Genomic_DNA"/>
</dbReference>
<dbReference type="Pfam" id="PF03450">
    <property type="entry name" value="CO_deh_flav_C"/>
    <property type="match status" value="1"/>
</dbReference>
<dbReference type="Gene3D" id="3.30.390.50">
    <property type="entry name" value="CO dehydrogenase flavoprotein, C-terminal domain"/>
    <property type="match status" value="1"/>
</dbReference>
<dbReference type="Proteomes" id="UP000542125">
    <property type="component" value="Unassembled WGS sequence"/>
</dbReference>
<protein>
    <submittedName>
        <fullName evidence="5">Carbon-monoxide dehydrogenase medium subunit</fullName>
        <ecNumber evidence="5">1.2.7.4</ecNumber>
    </submittedName>
</protein>
<dbReference type="EC" id="1.2.7.4" evidence="5"/>